<protein>
    <submittedName>
        <fullName evidence="2">Uncharacterized protein</fullName>
    </submittedName>
</protein>
<evidence type="ECO:0000313" key="3">
    <source>
        <dbReference type="Proteomes" id="UP000179233"/>
    </source>
</evidence>
<feature type="compositionally biased region" description="Acidic residues" evidence="1">
    <location>
        <begin position="1"/>
        <end position="10"/>
    </location>
</feature>
<name>A0A1G1VRX1_9BACT</name>
<sequence>MEQPPEEEGIPQEQTPTEKKETLLAEVKRKTEDGIRSVFDALERFAEFDSTKSGLEAADKIIKGLLRQQVKLEVSSMRLYLSGNSGVADSFFDRTREALVERIRNLPNYSHYRELGSERAAGAQRWLLATYIRELLNTSRGPNERQHALSSGVAWSLLASDGRRILRDSQQTIDGKWLSETMGPLIRANSNPEAIKQELSRFSQGDPEVVRAV</sequence>
<dbReference type="AlphaFoldDB" id="A0A1G1VRX1"/>
<dbReference type="Proteomes" id="UP000179233">
    <property type="component" value="Unassembled WGS sequence"/>
</dbReference>
<feature type="region of interest" description="Disordered" evidence="1">
    <location>
        <begin position="1"/>
        <end position="21"/>
    </location>
</feature>
<evidence type="ECO:0000313" key="2">
    <source>
        <dbReference type="EMBL" id="OGY18146.1"/>
    </source>
</evidence>
<evidence type="ECO:0000256" key="1">
    <source>
        <dbReference type="SAM" id="MobiDB-lite"/>
    </source>
</evidence>
<dbReference type="EMBL" id="MHCJ01000003">
    <property type="protein sequence ID" value="OGY18146.1"/>
    <property type="molecule type" value="Genomic_DNA"/>
</dbReference>
<reference evidence="2 3" key="1">
    <citation type="journal article" date="2016" name="Nat. Commun.">
        <title>Thousands of microbial genomes shed light on interconnected biogeochemical processes in an aquifer system.</title>
        <authorList>
            <person name="Anantharaman K."/>
            <person name="Brown C.T."/>
            <person name="Hug L.A."/>
            <person name="Sharon I."/>
            <person name="Castelle C.J."/>
            <person name="Probst A.J."/>
            <person name="Thomas B.C."/>
            <person name="Singh A."/>
            <person name="Wilkins M.J."/>
            <person name="Karaoz U."/>
            <person name="Brodie E.L."/>
            <person name="Williams K.H."/>
            <person name="Hubbard S.S."/>
            <person name="Banfield J.F."/>
        </authorList>
    </citation>
    <scope>NUCLEOTIDE SEQUENCE [LARGE SCALE GENOMIC DNA]</scope>
</reference>
<comment type="caution">
    <text evidence="2">The sequence shown here is derived from an EMBL/GenBank/DDBJ whole genome shotgun (WGS) entry which is preliminary data.</text>
</comment>
<organism evidence="2 3">
    <name type="scientific">Candidatus Chisholmbacteria bacterium RIFCSPHIGHO2_01_FULL_52_32</name>
    <dbReference type="NCBI Taxonomy" id="1797591"/>
    <lineage>
        <taxon>Bacteria</taxon>
        <taxon>Candidatus Chisholmiibacteriota</taxon>
    </lineage>
</organism>
<gene>
    <name evidence="2" type="ORF">A2786_01340</name>
</gene>
<accession>A0A1G1VRX1</accession>
<proteinExistence type="predicted"/>